<feature type="region of interest" description="Disordered" evidence="1">
    <location>
        <begin position="22"/>
        <end position="45"/>
    </location>
</feature>
<dbReference type="InterPro" id="IPR003774">
    <property type="entry name" value="AlgH-like"/>
</dbReference>
<dbReference type="Proteomes" id="UP000827889">
    <property type="component" value="Chromosome 8"/>
</dbReference>
<dbReference type="Gene3D" id="3.40.1740.10">
    <property type="entry name" value="VC0467-like"/>
    <property type="match status" value="1"/>
</dbReference>
<protein>
    <submittedName>
        <fullName evidence="3">Uncharacterized protein LOC115738296 isoform X1</fullName>
    </submittedName>
</protein>
<reference evidence="3" key="1">
    <citation type="submission" date="2025-08" db="UniProtKB">
        <authorList>
            <consortium name="RefSeq"/>
        </authorList>
    </citation>
    <scope>IDENTIFICATION</scope>
    <source>
        <tissue evidence="3">Leaf</tissue>
    </source>
</reference>
<feature type="compositionally biased region" description="Basic and acidic residues" evidence="1">
    <location>
        <begin position="654"/>
        <end position="664"/>
    </location>
</feature>
<organism evidence="2 3">
    <name type="scientific">Rhodamnia argentea</name>
    <dbReference type="NCBI Taxonomy" id="178133"/>
    <lineage>
        <taxon>Eukaryota</taxon>
        <taxon>Viridiplantae</taxon>
        <taxon>Streptophyta</taxon>
        <taxon>Embryophyta</taxon>
        <taxon>Tracheophyta</taxon>
        <taxon>Spermatophyta</taxon>
        <taxon>Magnoliopsida</taxon>
        <taxon>eudicotyledons</taxon>
        <taxon>Gunneridae</taxon>
        <taxon>Pentapetalae</taxon>
        <taxon>rosids</taxon>
        <taxon>malvids</taxon>
        <taxon>Myrtales</taxon>
        <taxon>Myrtaceae</taxon>
        <taxon>Myrtoideae</taxon>
        <taxon>Myrteae</taxon>
        <taxon>Australasian group</taxon>
        <taxon>Rhodamnia</taxon>
    </lineage>
</organism>
<evidence type="ECO:0000256" key="1">
    <source>
        <dbReference type="SAM" id="MobiDB-lite"/>
    </source>
</evidence>
<dbReference type="RefSeq" id="XP_048139772.1">
    <property type="nucleotide sequence ID" value="XM_048283815.1"/>
</dbReference>
<keyword evidence="2" id="KW-1185">Reference proteome</keyword>
<sequence>MKLQEYTDYWKTQTTVEVSVTAGESQPDPLLLPPQARDGQNPKANLGRQFKPLELRGDLIAFASPITFLKSSDEAAASAAPVGSRFYSGSCVSGDPRFRARRLRRVEARHQAELLFSDQAPPTQSPPRHSSIFSHVGSGESRSLMKEIAHSLHKRKEEFGSLRLMFMYKNVEKMLADAIGASQETAIMYYHHSTSYKYRGRLRAQNILSSLHPYLTVPPENLPLELINFEQDLKSFLESTDRALLLLEFCGWAPELLSRGRKNGTEHSFGSQGDIVQVHDKMDRMSTFIGNKKQKSLENGVAQCGIQNGFYGITSFGELSSVNDSSTVDSTEDERHGAGVSCNFREFQQFESFFSKFMTAAREFLLPPERHRFGLITNRSLLLSLEVGEIDSWSAMIHYAGCPSCSKYLEKEEDFERFLQMEDPAVAELEDNERNIEPALPANRPSILLFVDRSSDSSETRIKSKEALDAFRELALRYHIPAHMSEENKEELGKFSAHSHLSSRSMHRHPKASGSTSHPKLKLYQSAQSVKLGDRVSFMLVNEEKHVTLDKIATDVQVSSLHEVLENLLQKNKAAKLSSLAKKAGFQLLSDDFEIKIANPLLSQTEIQPNQASVEISKEDLVSQIDRDQEKVMDIMSTSAAGLGENINPTGSEPLHDDEEKRDTASLNDDLTSAESEQPFTNTELDNLEDIRVDKIHLSKVDESREQLQPRGLEGSFFFLDGNFRLLKALTGGLKVPSLVIIDPILQCHYLFSDQTNFSYTPLAIFLNGYLNGSLLPYQQSESLILMPREAAQPPFVNLDFHEADFIPRIAAKTFYELVFGFNHSEIGNVAPARRKDMLVLFSNGWCGFCQRMEIVVREVHRALRGYMNMLSCGFQNAQAQFSSGSASYVEDNTEDMAQKLPLVYLMDCTMNDCSLIFKAMNQRELYPALVLFPAENKTSVSYDGDMAVASIVEFLADHGSHSHNLIEEKGILWTPPAKHDMGQKSFSTTSNVAHEESLTGKDQLQDFLLQNKATDRTVKYSWTELPKSNDPDGAASRVVVGSILVATEKLLGMHPFDNSLILIVKANQITGFQGLIINKPISWDFLHELEEWSEFLKEAPLSLGGPLVNRGLPLVSFTRVDKNQYLEILPGMRFIDQLETVREINELRAGNGSVTDYWFFLGYASWGWDQLFDEIDKGAWNIKEDAMKEFTWPRP</sequence>
<gene>
    <name evidence="3" type="primary">LOC115738296</name>
</gene>
<feature type="region of interest" description="Disordered" evidence="1">
    <location>
        <begin position="639"/>
        <end position="665"/>
    </location>
</feature>
<evidence type="ECO:0000313" key="2">
    <source>
        <dbReference type="Proteomes" id="UP000827889"/>
    </source>
</evidence>
<dbReference type="InterPro" id="IPR036249">
    <property type="entry name" value="Thioredoxin-like_sf"/>
</dbReference>
<dbReference type="SUPFAM" id="SSF52833">
    <property type="entry name" value="Thioredoxin-like"/>
    <property type="match status" value="1"/>
</dbReference>
<dbReference type="Gene3D" id="3.40.30.10">
    <property type="entry name" value="Glutaredoxin"/>
    <property type="match status" value="1"/>
</dbReference>
<dbReference type="Pfam" id="PF02622">
    <property type="entry name" value="DUF179"/>
    <property type="match status" value="1"/>
</dbReference>
<dbReference type="SUPFAM" id="SSF143456">
    <property type="entry name" value="VC0467-like"/>
    <property type="match status" value="1"/>
</dbReference>
<dbReference type="PANTHER" id="PTHR31984">
    <property type="entry name" value="TRANSPORTER, PUTATIVE (DUF179)-RELATED"/>
    <property type="match status" value="1"/>
</dbReference>
<name>A0ABM3HT46_9MYRT</name>
<evidence type="ECO:0000313" key="3">
    <source>
        <dbReference type="RefSeq" id="XP_048139772.1"/>
    </source>
</evidence>
<dbReference type="PANTHER" id="PTHR31984:SF12">
    <property type="entry name" value="THIOREDOXIN DOMAIN-CONTAINING PROTEIN"/>
    <property type="match status" value="1"/>
</dbReference>
<proteinExistence type="predicted"/>
<feature type="region of interest" description="Disordered" evidence="1">
    <location>
        <begin position="489"/>
        <end position="520"/>
    </location>
</feature>
<dbReference type="GeneID" id="115738296"/>
<accession>A0ABM3HT46</accession>